<evidence type="ECO:0000313" key="2">
    <source>
        <dbReference type="Proteomes" id="UP001189429"/>
    </source>
</evidence>
<dbReference type="EMBL" id="CAUYUJ010016616">
    <property type="protein sequence ID" value="CAK0867198.1"/>
    <property type="molecule type" value="Genomic_DNA"/>
</dbReference>
<reference evidence="1" key="1">
    <citation type="submission" date="2023-10" db="EMBL/GenBank/DDBJ databases">
        <authorList>
            <person name="Chen Y."/>
            <person name="Shah S."/>
            <person name="Dougan E. K."/>
            <person name="Thang M."/>
            <person name="Chan C."/>
        </authorList>
    </citation>
    <scope>NUCLEOTIDE SEQUENCE [LARGE SCALE GENOMIC DNA]</scope>
</reference>
<proteinExistence type="predicted"/>
<evidence type="ECO:0000313" key="1">
    <source>
        <dbReference type="EMBL" id="CAK0867198.1"/>
    </source>
</evidence>
<dbReference type="Proteomes" id="UP001189429">
    <property type="component" value="Unassembled WGS sequence"/>
</dbReference>
<sequence length="331" mass="36420">MPEVASNVTFENIAREWRFKWSEDGEKKSLVEAQTLVEEYLADLSSVEGVTSVQRVVCGGCHDYKVITKLPADAFNKWSEAAFSPEAEFLEKVKTIAGITAVETQTFTLEEVKYSNKQIKSAKEKAKKAKAAEGSTAVEEKVKSPEELAEDAKKQLKKVIKEGGKRGVEIEGAADMGGLQFFCTSVEEPQGDLALTMKSVAAMNEKCDPTEEERKGGSGHIGKMVFSAGVHQLALVAYVPEAKQAECSCEEWLEKVLSLYPTGKMVDKAKDVCTAFIPTDSDKNIFPLKIREGLILEANNFLRKKGLFPEDNGDDSDEMVFGDDDFPSCEM</sequence>
<accession>A0ABN9V3I2</accession>
<keyword evidence="2" id="KW-1185">Reference proteome</keyword>
<protein>
    <submittedName>
        <fullName evidence="1">Uncharacterized protein</fullName>
    </submittedName>
</protein>
<gene>
    <name evidence="1" type="ORF">PCOR1329_LOCUS54193</name>
</gene>
<name>A0ABN9V3I2_9DINO</name>
<comment type="caution">
    <text evidence="1">The sequence shown here is derived from an EMBL/GenBank/DDBJ whole genome shotgun (WGS) entry which is preliminary data.</text>
</comment>
<organism evidence="1 2">
    <name type="scientific">Prorocentrum cordatum</name>
    <dbReference type="NCBI Taxonomy" id="2364126"/>
    <lineage>
        <taxon>Eukaryota</taxon>
        <taxon>Sar</taxon>
        <taxon>Alveolata</taxon>
        <taxon>Dinophyceae</taxon>
        <taxon>Prorocentrales</taxon>
        <taxon>Prorocentraceae</taxon>
        <taxon>Prorocentrum</taxon>
    </lineage>
</organism>